<accession>A0A1X0R1T8</accession>
<gene>
    <name evidence="1" type="ORF">BCV72DRAFT_275507</name>
</gene>
<organism evidence="1">
    <name type="scientific">Rhizopus microsporus var. microsporus</name>
    <dbReference type="NCBI Taxonomy" id="86635"/>
    <lineage>
        <taxon>Eukaryota</taxon>
        <taxon>Fungi</taxon>
        <taxon>Fungi incertae sedis</taxon>
        <taxon>Mucoromycota</taxon>
        <taxon>Mucoromycotina</taxon>
        <taxon>Mucoromycetes</taxon>
        <taxon>Mucorales</taxon>
        <taxon>Mucorineae</taxon>
        <taxon>Rhizopodaceae</taxon>
        <taxon>Rhizopus</taxon>
    </lineage>
</organism>
<evidence type="ECO:0000313" key="1">
    <source>
        <dbReference type="EMBL" id="ORE05946.1"/>
    </source>
</evidence>
<dbReference type="EMBL" id="KV921933">
    <property type="protein sequence ID" value="ORE05946.1"/>
    <property type="molecule type" value="Genomic_DNA"/>
</dbReference>
<protein>
    <submittedName>
        <fullName evidence="1">Uncharacterized protein</fullName>
    </submittedName>
</protein>
<dbReference type="VEuPathDB" id="FungiDB:BCV72DRAFT_275507"/>
<sequence>MGFEYKLCILNVVDNFYVLKQVYVAAYPTTHKHLASRGIEESTSFMREVKVKLYLQR</sequence>
<feature type="non-terminal residue" evidence="1">
    <location>
        <position position="57"/>
    </location>
</feature>
<reference evidence="1" key="1">
    <citation type="journal article" date="2016" name="Proc. Natl. Acad. Sci. U.S.A.">
        <title>Lipid metabolic changes in an early divergent fungus govern the establishment of a mutualistic symbiosis with endobacteria.</title>
        <authorList>
            <person name="Lastovetsky O.A."/>
            <person name="Gaspar M.L."/>
            <person name="Mondo S.J."/>
            <person name="LaButti K.M."/>
            <person name="Sandor L."/>
            <person name="Grigoriev I.V."/>
            <person name="Henry S.A."/>
            <person name="Pawlowska T.E."/>
        </authorList>
    </citation>
    <scope>NUCLEOTIDE SEQUENCE [LARGE SCALE GENOMIC DNA]</scope>
    <source>
        <strain evidence="1">ATCC 52814</strain>
    </source>
</reference>
<name>A0A1X0R1T8_RHIZD</name>
<dbReference type="Proteomes" id="UP000242414">
    <property type="component" value="Unassembled WGS sequence"/>
</dbReference>
<dbReference type="AlphaFoldDB" id="A0A1X0R1T8"/>
<proteinExistence type="predicted"/>